<feature type="transmembrane region" description="Helical" evidence="9">
    <location>
        <begin position="1156"/>
        <end position="1181"/>
    </location>
</feature>
<feature type="transmembrane region" description="Helical" evidence="9">
    <location>
        <begin position="737"/>
        <end position="764"/>
    </location>
</feature>
<keyword evidence="8" id="KW-0804">Transcription</keyword>
<dbReference type="Pfam" id="PF02687">
    <property type="entry name" value="FtsX"/>
    <property type="match status" value="2"/>
</dbReference>
<evidence type="ECO:0000256" key="5">
    <source>
        <dbReference type="ARBA" id="ARBA00023015"/>
    </source>
</evidence>
<dbReference type="KEGG" id="mrub:DEO27_030780"/>
<feature type="transmembrane region" description="Helical" evidence="9">
    <location>
        <begin position="1124"/>
        <end position="1144"/>
    </location>
</feature>
<keyword evidence="4 9" id="KW-1133">Transmembrane helix</keyword>
<dbReference type="InterPro" id="IPR003838">
    <property type="entry name" value="ABC3_permease_C"/>
</dbReference>
<dbReference type="Pfam" id="PF12833">
    <property type="entry name" value="HTH_18"/>
    <property type="match status" value="1"/>
</dbReference>
<dbReference type="PANTHER" id="PTHR30572:SF18">
    <property type="entry name" value="ABC-TYPE MACROLIDE FAMILY EXPORT SYSTEM PERMEASE COMPONENT 2"/>
    <property type="match status" value="1"/>
</dbReference>
<dbReference type="EMBL" id="CP043450">
    <property type="protein sequence ID" value="QEM14218.1"/>
    <property type="molecule type" value="Genomic_DNA"/>
</dbReference>
<keyword evidence="6" id="KW-0238">DNA-binding</keyword>
<dbReference type="SUPFAM" id="SSF46689">
    <property type="entry name" value="Homeodomain-like"/>
    <property type="match status" value="1"/>
</dbReference>
<keyword evidence="7 9" id="KW-0472">Membrane</keyword>
<dbReference type="OrthoDB" id="9779074at2"/>
<feature type="domain" description="HTH araC/xylS-type" evidence="10">
    <location>
        <begin position="271"/>
        <end position="372"/>
    </location>
</feature>
<dbReference type="InterPro" id="IPR018062">
    <property type="entry name" value="HTH_AraC-typ_CS"/>
</dbReference>
<name>A0A5C1I9D2_9SPHI</name>
<feature type="transmembrane region" description="Helical" evidence="9">
    <location>
        <begin position="693"/>
        <end position="712"/>
    </location>
</feature>
<reference evidence="11" key="1">
    <citation type="submission" date="2019-08" db="EMBL/GenBank/DDBJ databases">
        <title>Comparative genome analysis confer to the adaptation heavy metal polluted environment.</title>
        <authorList>
            <person name="Li Y."/>
        </authorList>
    </citation>
    <scope>NUCLEOTIDE SEQUENCE [LARGE SCALE GENOMIC DNA]</scope>
    <source>
        <strain evidence="11">P1</strain>
    </source>
</reference>
<dbReference type="InterPro" id="IPR050250">
    <property type="entry name" value="Macrolide_Exporter_MacB"/>
</dbReference>
<feature type="transmembrane region" description="Helical" evidence="9">
    <location>
        <begin position="42"/>
        <end position="62"/>
    </location>
</feature>
<keyword evidence="12" id="KW-1185">Reference proteome</keyword>
<feature type="transmembrane region" description="Helical" evidence="9">
    <location>
        <begin position="74"/>
        <end position="93"/>
    </location>
</feature>
<evidence type="ECO:0000313" key="12">
    <source>
        <dbReference type="Proteomes" id="UP000251402"/>
    </source>
</evidence>
<dbReference type="InterPro" id="IPR018060">
    <property type="entry name" value="HTH_AraC"/>
</dbReference>
<dbReference type="GO" id="GO:0003700">
    <property type="term" value="F:DNA-binding transcription factor activity"/>
    <property type="evidence" value="ECO:0007669"/>
    <property type="project" value="InterPro"/>
</dbReference>
<feature type="transmembrane region" description="Helical" evidence="9">
    <location>
        <begin position="784"/>
        <end position="807"/>
    </location>
</feature>
<comment type="subcellular location">
    <subcellularLocation>
        <location evidence="1">Cell membrane</location>
        <topology evidence="1">Multi-pass membrane protein</topology>
    </subcellularLocation>
</comment>
<accession>A0A5C1I9D2</accession>
<feature type="transmembrane region" description="Helical" evidence="9">
    <location>
        <begin position="1076"/>
        <end position="1096"/>
    </location>
</feature>
<dbReference type="GO" id="GO:0043565">
    <property type="term" value="F:sequence-specific DNA binding"/>
    <property type="evidence" value="ECO:0007669"/>
    <property type="project" value="InterPro"/>
</dbReference>
<evidence type="ECO:0000256" key="1">
    <source>
        <dbReference type="ARBA" id="ARBA00004651"/>
    </source>
</evidence>
<feature type="transmembrane region" description="Helical" evidence="9">
    <location>
        <begin position="427"/>
        <end position="451"/>
    </location>
</feature>
<feature type="transmembrane region" description="Helical" evidence="9">
    <location>
        <begin position="185"/>
        <end position="206"/>
    </location>
</feature>
<dbReference type="Pfam" id="PF12704">
    <property type="entry name" value="MacB_PCD"/>
    <property type="match status" value="1"/>
</dbReference>
<dbReference type="GO" id="GO:0005886">
    <property type="term" value="C:plasma membrane"/>
    <property type="evidence" value="ECO:0007669"/>
    <property type="project" value="UniProtKB-SubCell"/>
</dbReference>
<evidence type="ECO:0000259" key="10">
    <source>
        <dbReference type="PROSITE" id="PS01124"/>
    </source>
</evidence>
<keyword evidence="2" id="KW-1003">Cell membrane</keyword>
<dbReference type="InterPro" id="IPR025857">
    <property type="entry name" value="MacB_PCD"/>
</dbReference>
<sequence length="1195" mass="135621">MNSYTLHITLYDLLFFGAIFIGLAFVLLLTFVKSINLAANRLLSLALFIMILWMMRILAIDIRLETYLPRWDRVPMQFLLTLGPLIYFYVLKITRPAYQIGWRDLLHFTPLLIEQAAFLVEVREGVNLDVATYRTPTFRLLNPVMQLLIFISIIIYLYRAYQLIQNFYSRLQPVLMDRSLLEFRWLRRLIVATAVLWLLWIAYATVDYFGYPNQSEIHIYYPFYIFFVVIIIWTAAAAFLKPQAGMMMVTQSPVPKLLPTIDHREKGIWLKKAMETNQYFLDPELSLSSLAEKLGLTSHELSRIINTVLKKSFSDFVNEYRVRDVAIKMHDPAYSHITLLGIAFESGFNSKATFNRIFKQVTGKSPVEYKALQKKEVLSYNLRRYPQQAAIISNHETTPRWSNGKLNRNYMFRNYLKTAWRNLLKNAFYSALNIAGLTMGLAVGILVLLWVQDELSFDSSYKKAKDIYRLELWGGTGNNRQIFTIGVAPIGSFSKQQLPAIQDYARLTGNSDYSLYKYKDKVFGDENAVYADPSLFSMFDLDLIKGNKAKPFTDDNSVVITQKTAEKFFGDQDPIGKVITGDDKINLTVSGVIPDIPKNSSMQYDMVMPISFHFKQQLALKNDLSNNFGFLNYITFLQIKPGSDLNKLAKQITGVHVSHSPGDTDADYLLLPLTKMHLYNADMSDNGITTVRIFVVIAVLILVIACINYVNLSTARSMLRAKEISMRKIIGAARMHLFMQFIIETALLFIIAAVFAVVLIYLLMPVFNKVSGKDMAFNLSDYHVWLLLLTAIAATLAASSIYPALLLSSFEPLKALKGKISAGIGDVLFRKILVVTQFTFSIILIIGTIVITGQLNFIRTTGVGYDKTHVITFWMRDMDKHYDAVKAELLKQPGVLGVTRSNQNIIHFQGFTGDVDWDGRDPKQNIIMHPIVVDRDLVSFFKMKLVAGTSFTGGKMDTAHYILNETAIKEMGIKNPVGKRFRMGGTTGTIIGVVKNFHYSSMKEKIAPSIFWFSPQLLNKIYIKTTGTDAPKVLAAAEKQFKQYNGQYPFGYAFLDDMFNYMYQSEQREGTLFTDFAAIAIFISCLGLLGLAAYTAQVRTREIGVRKVLGASVSGIVRLLARDFIKLVLIAIAIAAPLAWYFMYKWLQNFAYKIDITWWVFVLAGGMAILIAFITISFQAVKAALTNPVKSLRSE</sequence>
<dbReference type="PROSITE" id="PS00041">
    <property type="entry name" value="HTH_ARAC_FAMILY_1"/>
    <property type="match status" value="1"/>
</dbReference>
<keyword evidence="3 9" id="KW-0812">Transmembrane</keyword>
<evidence type="ECO:0000256" key="7">
    <source>
        <dbReference type="ARBA" id="ARBA00023136"/>
    </source>
</evidence>
<organism evidence="11 12">
    <name type="scientific">Mucilaginibacter rubeus</name>
    <dbReference type="NCBI Taxonomy" id="2027860"/>
    <lineage>
        <taxon>Bacteria</taxon>
        <taxon>Pseudomonadati</taxon>
        <taxon>Bacteroidota</taxon>
        <taxon>Sphingobacteriia</taxon>
        <taxon>Sphingobacteriales</taxon>
        <taxon>Sphingobacteriaceae</taxon>
        <taxon>Mucilaginibacter</taxon>
    </lineage>
</organism>
<evidence type="ECO:0000256" key="4">
    <source>
        <dbReference type="ARBA" id="ARBA00022989"/>
    </source>
</evidence>
<feature type="transmembrane region" description="Helical" evidence="9">
    <location>
        <begin position="828"/>
        <end position="851"/>
    </location>
</feature>
<dbReference type="GO" id="GO:0022857">
    <property type="term" value="F:transmembrane transporter activity"/>
    <property type="evidence" value="ECO:0007669"/>
    <property type="project" value="TreeGrafter"/>
</dbReference>
<evidence type="ECO:0000256" key="6">
    <source>
        <dbReference type="ARBA" id="ARBA00023125"/>
    </source>
</evidence>
<evidence type="ECO:0000256" key="8">
    <source>
        <dbReference type="ARBA" id="ARBA00023163"/>
    </source>
</evidence>
<gene>
    <name evidence="11" type="ORF">DEO27_030780</name>
</gene>
<keyword evidence="5" id="KW-0805">Transcription regulation</keyword>
<evidence type="ECO:0000256" key="3">
    <source>
        <dbReference type="ARBA" id="ARBA00022692"/>
    </source>
</evidence>
<dbReference type="AlphaFoldDB" id="A0A5C1I9D2"/>
<evidence type="ECO:0000256" key="2">
    <source>
        <dbReference type="ARBA" id="ARBA00022475"/>
    </source>
</evidence>
<feature type="transmembrane region" description="Helical" evidence="9">
    <location>
        <begin position="218"/>
        <end position="240"/>
    </location>
</feature>
<dbReference type="Proteomes" id="UP000251402">
    <property type="component" value="Chromosome"/>
</dbReference>
<dbReference type="InterPro" id="IPR009057">
    <property type="entry name" value="Homeodomain-like_sf"/>
</dbReference>
<dbReference type="PROSITE" id="PS01124">
    <property type="entry name" value="HTH_ARAC_FAMILY_2"/>
    <property type="match status" value="1"/>
</dbReference>
<dbReference type="SMART" id="SM00342">
    <property type="entry name" value="HTH_ARAC"/>
    <property type="match status" value="1"/>
</dbReference>
<dbReference type="PANTHER" id="PTHR30572">
    <property type="entry name" value="MEMBRANE COMPONENT OF TRANSPORTER-RELATED"/>
    <property type="match status" value="1"/>
</dbReference>
<evidence type="ECO:0000256" key="9">
    <source>
        <dbReference type="SAM" id="Phobius"/>
    </source>
</evidence>
<protein>
    <submittedName>
        <fullName evidence="11">FtsX-like permease family protein</fullName>
    </submittedName>
</protein>
<proteinExistence type="predicted"/>
<evidence type="ECO:0000313" key="11">
    <source>
        <dbReference type="EMBL" id="QEM14218.1"/>
    </source>
</evidence>
<feature type="transmembrane region" description="Helical" evidence="9">
    <location>
        <begin position="6"/>
        <end position="30"/>
    </location>
</feature>
<dbReference type="RefSeq" id="WP_146750062.1">
    <property type="nucleotide sequence ID" value="NZ_CP043450.1"/>
</dbReference>
<dbReference type="Gene3D" id="1.10.10.60">
    <property type="entry name" value="Homeodomain-like"/>
    <property type="match status" value="2"/>
</dbReference>